<feature type="transmembrane region" description="Helical" evidence="6">
    <location>
        <begin position="87"/>
        <end position="107"/>
    </location>
</feature>
<proteinExistence type="predicted"/>
<feature type="transmembrane region" description="Helical" evidence="6">
    <location>
        <begin position="12"/>
        <end position="32"/>
    </location>
</feature>
<keyword evidence="2" id="KW-1003">Cell membrane</keyword>
<accession>A0A1F6H368</accession>
<name>A0A1F6H368_9PROT</name>
<keyword evidence="3 6" id="KW-0812">Transmembrane</keyword>
<feature type="transmembrane region" description="Helical" evidence="6">
    <location>
        <begin position="302"/>
        <end position="323"/>
    </location>
</feature>
<dbReference type="NCBIfam" id="TIGR00374">
    <property type="entry name" value="flippase-like domain"/>
    <property type="match status" value="1"/>
</dbReference>
<evidence type="ECO:0000313" key="7">
    <source>
        <dbReference type="EMBL" id="OGH04837.1"/>
    </source>
</evidence>
<feature type="transmembrane region" description="Helical" evidence="6">
    <location>
        <begin position="52"/>
        <end position="75"/>
    </location>
</feature>
<feature type="transmembrane region" description="Helical" evidence="6">
    <location>
        <begin position="164"/>
        <end position="185"/>
    </location>
</feature>
<feature type="transmembrane region" description="Helical" evidence="6">
    <location>
        <begin position="223"/>
        <end position="245"/>
    </location>
</feature>
<gene>
    <name evidence="7" type="ORF">A2557_07575</name>
</gene>
<feature type="transmembrane region" description="Helical" evidence="6">
    <location>
        <begin position="257"/>
        <end position="282"/>
    </location>
</feature>
<feature type="transmembrane region" description="Helical" evidence="6">
    <location>
        <begin position="127"/>
        <end position="152"/>
    </location>
</feature>
<evidence type="ECO:0000256" key="3">
    <source>
        <dbReference type="ARBA" id="ARBA00022692"/>
    </source>
</evidence>
<sequence length="347" mass="38566">MNKIGPLTFSKSGLAIFLVKVVLLFGAFYYLIKTGLLDLNKVMLLFQRPEVTIGLLLVMLIPVAGFNVLRWQLLLRTLEFRVPFRRVYAISSISLFFATFLPGTVASDPLKMLYLVRQSPGASKSKLGASLIVDRVMGLSGMLFLPIVAWLIRPELFSSPAMQSLLFMVLALSIGVAGFLGWVVLHIPEHRDPFIKLCRALPLSNFTLKVYRAFKSYQGHYKVFLLAFVYSLLLHLSMIFIYLVLTLGLVTDVFSSVALLMIVPLGELAVALPVAPVGIGVGHAAFESLYSIAQIPSGANVFNLYTVLRIISSLSGGFVYFFYRSRGEGRKMLEDLSEVSEMEKILH</sequence>
<evidence type="ECO:0000313" key="8">
    <source>
        <dbReference type="Proteomes" id="UP000177583"/>
    </source>
</evidence>
<dbReference type="InterPro" id="IPR022791">
    <property type="entry name" value="L-PG_synthase/AglD"/>
</dbReference>
<protein>
    <recommendedName>
        <fullName evidence="9">Flippase-like domain-containing protein</fullName>
    </recommendedName>
</protein>
<evidence type="ECO:0008006" key="9">
    <source>
        <dbReference type="Google" id="ProtNLM"/>
    </source>
</evidence>
<comment type="subcellular location">
    <subcellularLocation>
        <location evidence="1">Cell membrane</location>
        <topology evidence="1">Multi-pass membrane protein</topology>
    </subcellularLocation>
</comment>
<comment type="caution">
    <text evidence="7">The sequence shown here is derived from an EMBL/GenBank/DDBJ whole genome shotgun (WGS) entry which is preliminary data.</text>
</comment>
<dbReference type="Pfam" id="PF03706">
    <property type="entry name" value="LPG_synthase_TM"/>
    <property type="match status" value="1"/>
</dbReference>
<reference evidence="7 8" key="1">
    <citation type="journal article" date="2016" name="Nat. Commun.">
        <title>Thousands of microbial genomes shed light on interconnected biogeochemical processes in an aquifer system.</title>
        <authorList>
            <person name="Anantharaman K."/>
            <person name="Brown C.T."/>
            <person name="Hug L.A."/>
            <person name="Sharon I."/>
            <person name="Castelle C.J."/>
            <person name="Probst A.J."/>
            <person name="Thomas B.C."/>
            <person name="Singh A."/>
            <person name="Wilkins M.J."/>
            <person name="Karaoz U."/>
            <person name="Brodie E.L."/>
            <person name="Williams K.H."/>
            <person name="Hubbard S.S."/>
            <person name="Banfield J.F."/>
        </authorList>
    </citation>
    <scope>NUCLEOTIDE SEQUENCE [LARGE SCALE GENOMIC DNA]</scope>
</reference>
<evidence type="ECO:0000256" key="1">
    <source>
        <dbReference type="ARBA" id="ARBA00004651"/>
    </source>
</evidence>
<evidence type="ECO:0000256" key="4">
    <source>
        <dbReference type="ARBA" id="ARBA00022989"/>
    </source>
</evidence>
<dbReference type="EMBL" id="MFNF01000001">
    <property type="protein sequence ID" value="OGH04837.1"/>
    <property type="molecule type" value="Genomic_DNA"/>
</dbReference>
<dbReference type="GO" id="GO:0005886">
    <property type="term" value="C:plasma membrane"/>
    <property type="evidence" value="ECO:0007669"/>
    <property type="project" value="UniProtKB-SubCell"/>
</dbReference>
<organism evidence="7 8">
    <name type="scientific">Candidatus Lambdaproteobacteria bacterium RIFOXYD2_FULL_56_26</name>
    <dbReference type="NCBI Taxonomy" id="1817773"/>
    <lineage>
        <taxon>Bacteria</taxon>
        <taxon>Pseudomonadati</taxon>
        <taxon>Pseudomonadota</taxon>
        <taxon>Candidatus Lambdaproteobacteria</taxon>
    </lineage>
</organism>
<dbReference type="PANTHER" id="PTHR40277">
    <property type="entry name" value="BLL5419 PROTEIN"/>
    <property type="match status" value="1"/>
</dbReference>
<dbReference type="Proteomes" id="UP000177583">
    <property type="component" value="Unassembled WGS sequence"/>
</dbReference>
<evidence type="ECO:0000256" key="2">
    <source>
        <dbReference type="ARBA" id="ARBA00022475"/>
    </source>
</evidence>
<dbReference type="AlphaFoldDB" id="A0A1F6H368"/>
<keyword evidence="5 6" id="KW-0472">Membrane</keyword>
<dbReference type="PANTHER" id="PTHR40277:SF1">
    <property type="entry name" value="BLL5419 PROTEIN"/>
    <property type="match status" value="1"/>
</dbReference>
<evidence type="ECO:0000256" key="5">
    <source>
        <dbReference type="ARBA" id="ARBA00023136"/>
    </source>
</evidence>
<evidence type="ECO:0000256" key="6">
    <source>
        <dbReference type="SAM" id="Phobius"/>
    </source>
</evidence>
<keyword evidence="4 6" id="KW-1133">Transmembrane helix</keyword>